<name>A0A9Y4K3C3_9TELE</name>
<dbReference type="GO" id="GO:0034359">
    <property type="term" value="C:mature chylomicron"/>
    <property type="evidence" value="ECO:0007669"/>
    <property type="project" value="TreeGrafter"/>
</dbReference>
<reference evidence="2" key="1">
    <citation type="submission" date="2025-08" db="UniProtKB">
        <authorList>
            <consortium name="RefSeq"/>
        </authorList>
    </citation>
    <scope>IDENTIFICATION</scope>
</reference>
<dbReference type="InterPro" id="IPR052418">
    <property type="entry name" value="Apolipoprotein_B"/>
</dbReference>
<dbReference type="GO" id="GO:0034362">
    <property type="term" value="C:low-density lipoprotein particle"/>
    <property type="evidence" value="ECO:0007669"/>
    <property type="project" value="TreeGrafter"/>
</dbReference>
<dbReference type="GO" id="GO:0050750">
    <property type="term" value="F:low-density lipoprotein particle receptor binding"/>
    <property type="evidence" value="ECO:0007669"/>
    <property type="project" value="TreeGrafter"/>
</dbReference>
<sequence length="469" mass="52455">MTTEVEGSVPVFKVIYKSSATSPIVILEYDMDASATTTFENEIFSVNNKAVLTHADLTMDVNHVISQAFGSQADDSSSAHTLNVDITSPTFTDVNLRYAARRDGTSASVSTPSAGFLGFQFNGRVPSQMTARFYGRYPSTPDVDVDIMVVRSSPKDADKMSMQIAYNMEAPKAMLSELKMKLPSIFSAFTTFADKYQITNSVEAVKAFVTKQFNDAYNVAMNYDDQLSQLSIFFRNVIVQYQKTVQVFLDAVIKVLRETKFKLPGSDELTTIPEVLKKLTSSIAAMLEATLQMIFDNMEVFYNFFVETISKVKVRMPVGDAITGGQIIDQVKAAFKLISAELVDFIKNMESLDTMLEKINETVKAIVDKTQELIDSISSDFLDAVFIKVNEFYRNLVTGIMRTAERFPILNVENLSRRCEQVIDNLIFVISQFNDAVYGFLQQASAQAQAYMKVTDGKLEVDLPFPFQQ</sequence>
<evidence type="ECO:0000313" key="2">
    <source>
        <dbReference type="RefSeq" id="XP_008287319.1"/>
    </source>
</evidence>
<dbReference type="GO" id="GO:0034361">
    <property type="term" value="C:very-low-density lipoprotein particle"/>
    <property type="evidence" value="ECO:0007669"/>
    <property type="project" value="TreeGrafter"/>
</dbReference>
<dbReference type="GO" id="GO:0006642">
    <property type="term" value="P:triglyceride mobilization"/>
    <property type="evidence" value="ECO:0007669"/>
    <property type="project" value="TreeGrafter"/>
</dbReference>
<dbReference type="GO" id="GO:0042953">
    <property type="term" value="P:lipoprotein transport"/>
    <property type="evidence" value="ECO:0007669"/>
    <property type="project" value="TreeGrafter"/>
</dbReference>
<dbReference type="PANTHER" id="PTHR13769">
    <property type="entry name" value="APOLIPOPROTEIN B"/>
    <property type="match status" value="1"/>
</dbReference>
<accession>A0A9Y4K3C3</accession>
<protein>
    <submittedName>
        <fullName evidence="2">Apolipoprotein B-100-like</fullName>
    </submittedName>
</protein>
<dbReference type="RefSeq" id="XP_008287319.1">
    <property type="nucleotide sequence ID" value="XM_008289097.1"/>
</dbReference>
<dbReference type="Proteomes" id="UP000694891">
    <property type="component" value="Unplaced"/>
</dbReference>
<dbReference type="GeneID" id="103362673"/>
<dbReference type="AlphaFoldDB" id="A0A9Y4K3C3"/>
<dbReference type="GO" id="GO:0120020">
    <property type="term" value="F:cholesterol transfer activity"/>
    <property type="evidence" value="ECO:0007669"/>
    <property type="project" value="TreeGrafter"/>
</dbReference>
<proteinExistence type="predicted"/>
<organism evidence="1 2">
    <name type="scientific">Stegastes partitus</name>
    <name type="common">bicolor damselfish</name>
    <dbReference type="NCBI Taxonomy" id="144197"/>
    <lineage>
        <taxon>Eukaryota</taxon>
        <taxon>Metazoa</taxon>
        <taxon>Chordata</taxon>
        <taxon>Craniata</taxon>
        <taxon>Vertebrata</taxon>
        <taxon>Euteleostomi</taxon>
        <taxon>Actinopterygii</taxon>
        <taxon>Neopterygii</taxon>
        <taxon>Teleostei</taxon>
        <taxon>Neoteleostei</taxon>
        <taxon>Acanthomorphata</taxon>
        <taxon>Ovalentaria</taxon>
        <taxon>Pomacentridae</taxon>
        <taxon>Stegastes</taxon>
    </lineage>
</organism>
<dbReference type="GO" id="GO:0030301">
    <property type="term" value="P:cholesterol transport"/>
    <property type="evidence" value="ECO:0007669"/>
    <property type="project" value="TreeGrafter"/>
</dbReference>
<dbReference type="GO" id="GO:0042632">
    <property type="term" value="P:cholesterol homeostasis"/>
    <property type="evidence" value="ECO:0007669"/>
    <property type="project" value="TreeGrafter"/>
</dbReference>
<dbReference type="PANTHER" id="PTHR13769:SF5">
    <property type="entry name" value="APOLIPOPROTEIN B-100-RELATED"/>
    <property type="match status" value="1"/>
</dbReference>
<gene>
    <name evidence="2" type="primary">LOC103362673</name>
</gene>
<evidence type="ECO:0000313" key="1">
    <source>
        <dbReference type="Proteomes" id="UP000694891"/>
    </source>
</evidence>
<keyword evidence="1" id="KW-1185">Reference proteome</keyword>